<sequence>MMRSELLVRIERGPLTESLHHGHIAVVGAKGSLIAYAGNPGCVTYARSAAKPLQAVAVIEAGAARRFGLTGEEIALMCASHNGENEHIETASLMLNKIGFKADALLCGPHYPFHEPAANRMKRSGDEPTRLHNNCSGKHAGMLALAGIIEAPAGGYDSSDHPVQRTMLQTVADLAGIPSERIQLGTDGCGVPVFGLPLDRLAFAFATLGIPDRLSGPRASACRTILDAVRSHPHYIAGTDRFDTRLIQATNGRIVGKMGAEGVFALTVPEEGVALAVKIADGAQRALYPTVVEALIQLGWLKPDELAALAPFHRPPVRNWSGDKVGSVVPDFKLHL</sequence>
<proteinExistence type="predicted"/>
<evidence type="ECO:0000313" key="2">
    <source>
        <dbReference type="Proteomes" id="UP000307943"/>
    </source>
</evidence>
<dbReference type="OrthoDB" id="9770793at2"/>
<reference evidence="1 2" key="1">
    <citation type="submission" date="2019-05" db="EMBL/GenBank/DDBJ databases">
        <title>We sequenced the genome of Paenibacillus hemerocallicola KCTC 33185 for further insight into its adaptation and study the phylogeny of Paenibacillus.</title>
        <authorList>
            <person name="Narsing Rao M.P."/>
        </authorList>
    </citation>
    <scope>NUCLEOTIDE SEQUENCE [LARGE SCALE GENOMIC DNA]</scope>
    <source>
        <strain evidence="1 2">KCTC 33185</strain>
    </source>
</reference>
<dbReference type="RefSeq" id="WP_139601322.1">
    <property type="nucleotide sequence ID" value="NZ_VDCQ01000006.1"/>
</dbReference>
<comment type="caution">
    <text evidence="1">The sequence shown here is derived from an EMBL/GenBank/DDBJ whole genome shotgun (WGS) entry which is preliminary data.</text>
</comment>
<keyword evidence="2" id="KW-1185">Reference proteome</keyword>
<dbReference type="AlphaFoldDB" id="A0A5C4TF49"/>
<dbReference type="EMBL" id="VDCQ01000006">
    <property type="protein sequence ID" value="TNJ67187.1"/>
    <property type="molecule type" value="Genomic_DNA"/>
</dbReference>
<dbReference type="InterPro" id="IPR010349">
    <property type="entry name" value="Asparaginase_II"/>
</dbReference>
<organism evidence="1 2">
    <name type="scientific">Paenibacillus hemerocallicola</name>
    <dbReference type="NCBI Taxonomy" id="1172614"/>
    <lineage>
        <taxon>Bacteria</taxon>
        <taxon>Bacillati</taxon>
        <taxon>Bacillota</taxon>
        <taxon>Bacilli</taxon>
        <taxon>Bacillales</taxon>
        <taxon>Paenibacillaceae</taxon>
        <taxon>Paenibacillus</taxon>
    </lineage>
</organism>
<gene>
    <name evidence="1" type="ORF">FE784_06485</name>
</gene>
<dbReference type="Proteomes" id="UP000307943">
    <property type="component" value="Unassembled WGS sequence"/>
</dbReference>
<evidence type="ECO:0000313" key="1">
    <source>
        <dbReference type="EMBL" id="TNJ67187.1"/>
    </source>
</evidence>
<name>A0A5C4TF49_9BACL</name>
<protein>
    <submittedName>
        <fullName evidence="1">Asparaginase</fullName>
    </submittedName>
</protein>
<dbReference type="PANTHER" id="PTHR42110:SF1">
    <property type="entry name" value="L-ASPARAGINASE, PUTATIVE (AFU_ORTHOLOGUE AFUA_3G11890)-RELATED"/>
    <property type="match status" value="1"/>
</dbReference>
<dbReference type="Pfam" id="PF06089">
    <property type="entry name" value="Asparaginase_II"/>
    <property type="match status" value="1"/>
</dbReference>
<dbReference type="PANTHER" id="PTHR42110">
    <property type="entry name" value="L-ASPARAGINASE, PUTATIVE (AFU_ORTHOLOGUE AFUA_3G11890)-RELATED"/>
    <property type="match status" value="1"/>
</dbReference>
<accession>A0A5C4TF49</accession>